<proteinExistence type="predicted"/>
<evidence type="ECO:0000313" key="2">
    <source>
        <dbReference type="Proteomes" id="UP000265541"/>
    </source>
</evidence>
<organism evidence="1 2">
    <name type="scientific">Staphylococcus gallinarum</name>
    <dbReference type="NCBI Taxonomy" id="1293"/>
    <lineage>
        <taxon>Bacteria</taxon>
        <taxon>Bacillati</taxon>
        <taxon>Bacillota</taxon>
        <taxon>Bacilli</taxon>
        <taxon>Bacillales</taxon>
        <taxon>Staphylococcaceae</taxon>
        <taxon>Staphylococcus</taxon>
    </lineage>
</organism>
<dbReference type="Proteomes" id="UP000265541">
    <property type="component" value="Unassembled WGS sequence"/>
</dbReference>
<gene>
    <name evidence="1" type="ORF">BUZ14_11545</name>
</gene>
<accession>A0A3A0VK68</accession>
<protein>
    <submittedName>
        <fullName evidence="1">Uncharacterized protein</fullName>
    </submittedName>
</protein>
<evidence type="ECO:0000313" key="1">
    <source>
        <dbReference type="EMBL" id="RIP33158.1"/>
    </source>
</evidence>
<dbReference type="AlphaFoldDB" id="A0A3A0VK68"/>
<name>A0A3A0VK68_STAGA</name>
<comment type="caution">
    <text evidence="1">The sequence shown here is derived from an EMBL/GenBank/DDBJ whole genome shotgun (WGS) entry which is preliminary data.</text>
</comment>
<sequence>MTLETSVEKLNEGIKAIDLIVVRNAIEELIDGEYIDRLQGEYLFQDVLNDWCTFPLSSFKGAGNNENQN</sequence>
<dbReference type="EMBL" id="QYJN01000006">
    <property type="protein sequence ID" value="RIP33158.1"/>
    <property type="molecule type" value="Genomic_DNA"/>
</dbReference>
<reference evidence="1 2" key="1">
    <citation type="journal article" date="2016" name="Front. Microbiol.">
        <title>Comprehensive Phylogenetic Analysis of Bovine Non-aureus Staphylococci Species Based on Whole-Genome Sequencing.</title>
        <authorList>
            <person name="Naushad S."/>
            <person name="Barkema H.W."/>
            <person name="Luby C."/>
            <person name="Condas L.A."/>
            <person name="Nobrega D.B."/>
            <person name="Carson D.A."/>
            <person name="De Buck J."/>
        </authorList>
    </citation>
    <scope>NUCLEOTIDE SEQUENCE [LARGE SCALE GENOMIC DNA]</scope>
    <source>
        <strain evidence="1 2">SNUC 4781</strain>
    </source>
</reference>
<dbReference type="RefSeq" id="WP_107512295.1">
    <property type="nucleotide sequence ID" value="NZ_JANILE010000004.1"/>
</dbReference>